<accession>A0A0G2J825</accession>
<comment type="caution">
    <text evidence="1">The sequence shown here is derived from an EMBL/GenBank/DDBJ whole genome shotgun (WGS) entry which is preliminary data.</text>
</comment>
<dbReference type="VEuPathDB" id="FungiDB:EMCG_03907"/>
<dbReference type="InterPro" id="IPR021109">
    <property type="entry name" value="Peptidase_aspartic_dom_sf"/>
</dbReference>
<sequence length="126" mass="14271">MIKSSVLRLRNLQYIPLLKPRLLAGFDGPRDVCTCCMVKLDIDVGGHQRENAYMYEVDNLDYDLMLGLAWLSEEGVLLDTRNRSLIFPNNDRVHENDVHSTMDLTQISANAYSERTPDEIAGGRTA</sequence>
<gene>
    <name evidence="1" type="ORF">EMCG_03907</name>
</gene>
<dbReference type="Proteomes" id="UP000034164">
    <property type="component" value="Unassembled WGS sequence"/>
</dbReference>
<dbReference type="EMBL" id="LCZI01001283">
    <property type="protein sequence ID" value="KKZ61491.1"/>
    <property type="molecule type" value="Genomic_DNA"/>
</dbReference>
<evidence type="ECO:0000313" key="1">
    <source>
        <dbReference type="EMBL" id="KKZ61491.1"/>
    </source>
</evidence>
<dbReference type="OrthoDB" id="4499277at2759"/>
<dbReference type="AlphaFoldDB" id="A0A0G2J825"/>
<proteinExistence type="predicted"/>
<reference evidence="2" key="1">
    <citation type="journal article" date="2015" name="PLoS Genet.">
        <title>The dynamic genome and transcriptome of the human fungal pathogen Blastomyces and close relative Emmonsia.</title>
        <authorList>
            <person name="Munoz J.F."/>
            <person name="Gauthier G.M."/>
            <person name="Desjardins C.A."/>
            <person name="Gallo J.E."/>
            <person name="Holder J."/>
            <person name="Sullivan T.D."/>
            <person name="Marty A.J."/>
            <person name="Carmen J.C."/>
            <person name="Chen Z."/>
            <person name="Ding L."/>
            <person name="Gujja S."/>
            <person name="Magrini V."/>
            <person name="Misas E."/>
            <person name="Mitreva M."/>
            <person name="Priest M."/>
            <person name="Saif S."/>
            <person name="Whiston E.A."/>
            <person name="Young S."/>
            <person name="Zeng Q."/>
            <person name="Goldman W.E."/>
            <person name="Mardis E.R."/>
            <person name="Taylor J.W."/>
            <person name="McEwen J.G."/>
            <person name="Clay O.K."/>
            <person name="Klein B.S."/>
            <person name="Cuomo C.A."/>
        </authorList>
    </citation>
    <scope>NUCLEOTIDE SEQUENCE [LARGE SCALE GENOMIC DNA]</scope>
    <source>
        <strain evidence="2">UAMH 3008</strain>
    </source>
</reference>
<protein>
    <submittedName>
        <fullName evidence="1">Uncharacterized protein</fullName>
    </submittedName>
</protein>
<dbReference type="Gene3D" id="2.40.70.10">
    <property type="entry name" value="Acid Proteases"/>
    <property type="match status" value="1"/>
</dbReference>
<organism evidence="1 2">
    <name type="scientific">[Emmonsia] crescens</name>
    <dbReference type="NCBI Taxonomy" id="73230"/>
    <lineage>
        <taxon>Eukaryota</taxon>
        <taxon>Fungi</taxon>
        <taxon>Dikarya</taxon>
        <taxon>Ascomycota</taxon>
        <taxon>Pezizomycotina</taxon>
        <taxon>Eurotiomycetes</taxon>
        <taxon>Eurotiomycetidae</taxon>
        <taxon>Onygenales</taxon>
        <taxon>Ajellomycetaceae</taxon>
        <taxon>Emergomyces</taxon>
    </lineage>
</organism>
<dbReference type="CDD" id="cd00303">
    <property type="entry name" value="retropepsin_like"/>
    <property type="match status" value="1"/>
</dbReference>
<evidence type="ECO:0000313" key="2">
    <source>
        <dbReference type="Proteomes" id="UP000034164"/>
    </source>
</evidence>
<name>A0A0G2J825_9EURO</name>